<dbReference type="InterPro" id="IPR036185">
    <property type="entry name" value="DNA_heli_DnaB-like_N_sf"/>
</dbReference>
<dbReference type="InterPro" id="IPR007693">
    <property type="entry name" value="DNA_helicase_DnaB-like_N"/>
</dbReference>
<evidence type="ECO:0000313" key="12">
    <source>
        <dbReference type="EMBL" id="MBD7984440.1"/>
    </source>
</evidence>
<dbReference type="Gene3D" id="1.10.860.10">
    <property type="entry name" value="DNAb Helicase, Chain A"/>
    <property type="match status" value="1"/>
</dbReference>
<dbReference type="InterPro" id="IPR016136">
    <property type="entry name" value="DNA_helicase_N/primase_C"/>
</dbReference>
<dbReference type="PANTHER" id="PTHR30153:SF2">
    <property type="entry name" value="REPLICATIVE DNA HELICASE"/>
    <property type="match status" value="1"/>
</dbReference>
<comment type="similarity">
    <text evidence="1">Belongs to the helicase family. DnaB subfamily.</text>
</comment>
<evidence type="ECO:0000256" key="3">
    <source>
        <dbReference type="ARBA" id="ARBA00022741"/>
    </source>
</evidence>
<evidence type="ECO:0000256" key="9">
    <source>
        <dbReference type="ARBA" id="ARBA00044969"/>
    </source>
</evidence>
<accession>A0ABR8U8U6</accession>
<keyword evidence="13" id="KW-1185">Reference proteome</keyword>
<dbReference type="Pfam" id="PF00772">
    <property type="entry name" value="DnaB"/>
    <property type="match status" value="1"/>
</dbReference>
<keyword evidence="4" id="KW-0378">Hydrolase</keyword>
<evidence type="ECO:0000256" key="2">
    <source>
        <dbReference type="ARBA" id="ARBA00022705"/>
    </source>
</evidence>
<reference evidence="12 13" key="1">
    <citation type="submission" date="2020-08" db="EMBL/GenBank/DDBJ databases">
        <title>A Genomic Blueprint of the Chicken Gut Microbiome.</title>
        <authorList>
            <person name="Gilroy R."/>
            <person name="Ravi A."/>
            <person name="Getino M."/>
            <person name="Pursley I."/>
            <person name="Horton D.L."/>
            <person name="Alikhan N.-F."/>
            <person name="Baker D."/>
            <person name="Gharbi K."/>
            <person name="Hall N."/>
            <person name="Watson M."/>
            <person name="Adriaenssens E.M."/>
            <person name="Foster-Nyarko E."/>
            <person name="Jarju S."/>
            <person name="Secka A."/>
            <person name="Antonio M."/>
            <person name="Oren A."/>
            <person name="Chaudhuri R."/>
            <person name="La Ragione R.M."/>
            <person name="Hildebrand F."/>
            <person name="Pallen M.J."/>
        </authorList>
    </citation>
    <scope>NUCLEOTIDE SEQUENCE [LARGE SCALE GENOMIC DNA]</scope>
    <source>
        <strain evidence="12 13">Sa2YVA2</strain>
    </source>
</reference>
<name>A0ABR8U8U6_9BACL</name>
<evidence type="ECO:0000256" key="5">
    <source>
        <dbReference type="ARBA" id="ARBA00022806"/>
    </source>
</evidence>
<keyword evidence="3" id="KW-0547">Nucleotide-binding</keyword>
<evidence type="ECO:0000256" key="8">
    <source>
        <dbReference type="ARBA" id="ARBA00023235"/>
    </source>
</evidence>
<dbReference type="RefSeq" id="WP_191694127.1">
    <property type="nucleotide sequence ID" value="NZ_JACSQN010000005.1"/>
</dbReference>
<comment type="catalytic activity">
    <reaction evidence="10">
        <text>ATP + H2O = ADP + phosphate + H(+)</text>
        <dbReference type="Rhea" id="RHEA:13065"/>
        <dbReference type="ChEBI" id="CHEBI:15377"/>
        <dbReference type="ChEBI" id="CHEBI:15378"/>
        <dbReference type="ChEBI" id="CHEBI:30616"/>
        <dbReference type="ChEBI" id="CHEBI:43474"/>
        <dbReference type="ChEBI" id="CHEBI:456216"/>
        <dbReference type="EC" id="5.6.2.3"/>
    </reaction>
</comment>
<dbReference type="InterPro" id="IPR027417">
    <property type="entry name" value="P-loop_NTPase"/>
</dbReference>
<evidence type="ECO:0000256" key="1">
    <source>
        <dbReference type="ARBA" id="ARBA00008428"/>
    </source>
</evidence>
<keyword evidence="2" id="KW-0235">DNA replication</keyword>
<sequence>MIAENAILGSILKAPYLIKETDIQPEHLTDGRNKALLTTIRELNTADKPIDLISILSAVNPDSIGGAAHLQQIERTGNVDKFDEHMEIVMDKWREREKNNLLHMAAQENWGIEQITGELGKLSNDKTTDHHSITNLLHPIYESAWEVLEQQKGSPTGLSPVDVITGGWQDSDLIIIAARPSVGKTDVMLHFAKEAGWHDRLPIVFSLEMPATRLRDRLMASVGRYDRGKFKNLGKFLTDAEKDRWVQTIGRVDMTRIQIYDKPRQTLAEMRTKIRKSAHEHPGKKPVVFIDYLTLIKPAEYMNGNVHQQVGEISKGLKAIAKEFECPVICLAQLSRAVEQRQDKRPMLSDLRESGSIEEDADVVMFLYRDSYYSQNNDDKELELIFAKNRNGETGKTVVHYEKSTGELGL</sequence>
<dbReference type="PANTHER" id="PTHR30153">
    <property type="entry name" value="REPLICATIVE DNA HELICASE DNAB"/>
    <property type="match status" value="1"/>
</dbReference>
<dbReference type="SUPFAM" id="SSF52540">
    <property type="entry name" value="P-loop containing nucleoside triphosphate hydrolases"/>
    <property type="match status" value="1"/>
</dbReference>
<dbReference type="InterPro" id="IPR007694">
    <property type="entry name" value="DNA_helicase_DnaB-like_C"/>
</dbReference>
<gene>
    <name evidence="12" type="ORF">H9649_07605</name>
</gene>
<keyword evidence="6" id="KW-0067">ATP-binding</keyword>
<keyword evidence="5" id="KW-0347">Helicase</keyword>
<dbReference type="EC" id="5.6.2.3" evidence="9"/>
<evidence type="ECO:0000256" key="10">
    <source>
        <dbReference type="ARBA" id="ARBA00048954"/>
    </source>
</evidence>
<dbReference type="Pfam" id="PF03796">
    <property type="entry name" value="DnaB_C"/>
    <property type="match status" value="1"/>
</dbReference>
<keyword evidence="8" id="KW-0413">Isomerase</keyword>
<evidence type="ECO:0000256" key="7">
    <source>
        <dbReference type="ARBA" id="ARBA00023125"/>
    </source>
</evidence>
<protein>
    <recommendedName>
        <fullName evidence="9">DNA 5'-3' helicase</fullName>
        <ecNumber evidence="9">5.6.2.3</ecNumber>
    </recommendedName>
</protein>
<comment type="caution">
    <text evidence="12">The sequence shown here is derived from an EMBL/GenBank/DDBJ whole genome shotgun (WGS) entry which is preliminary data.</text>
</comment>
<dbReference type="Gene3D" id="3.40.50.300">
    <property type="entry name" value="P-loop containing nucleotide triphosphate hydrolases"/>
    <property type="match status" value="1"/>
</dbReference>
<dbReference type="PROSITE" id="PS51199">
    <property type="entry name" value="SF4_HELICASE"/>
    <property type="match status" value="1"/>
</dbReference>
<proteinExistence type="inferred from homology"/>
<dbReference type="SUPFAM" id="SSF48024">
    <property type="entry name" value="N-terminal domain of DnaB helicase"/>
    <property type="match status" value="1"/>
</dbReference>
<evidence type="ECO:0000313" key="13">
    <source>
        <dbReference type="Proteomes" id="UP000626786"/>
    </source>
</evidence>
<dbReference type="EMBL" id="JACSQN010000005">
    <property type="protein sequence ID" value="MBD7984440.1"/>
    <property type="molecule type" value="Genomic_DNA"/>
</dbReference>
<keyword evidence="7" id="KW-0238">DNA-binding</keyword>
<evidence type="ECO:0000259" key="11">
    <source>
        <dbReference type="PROSITE" id="PS51199"/>
    </source>
</evidence>
<dbReference type="CDD" id="cd00984">
    <property type="entry name" value="DnaB_C"/>
    <property type="match status" value="1"/>
</dbReference>
<evidence type="ECO:0000256" key="4">
    <source>
        <dbReference type="ARBA" id="ARBA00022801"/>
    </source>
</evidence>
<organism evidence="12 13">
    <name type="scientific">Sporosarcina quadrami</name>
    <dbReference type="NCBI Taxonomy" id="2762234"/>
    <lineage>
        <taxon>Bacteria</taxon>
        <taxon>Bacillati</taxon>
        <taxon>Bacillota</taxon>
        <taxon>Bacilli</taxon>
        <taxon>Bacillales</taxon>
        <taxon>Caryophanaceae</taxon>
        <taxon>Sporosarcina</taxon>
    </lineage>
</organism>
<evidence type="ECO:0000256" key="6">
    <source>
        <dbReference type="ARBA" id="ARBA00022840"/>
    </source>
</evidence>
<dbReference type="Proteomes" id="UP000626786">
    <property type="component" value="Unassembled WGS sequence"/>
</dbReference>
<feature type="domain" description="SF4 helicase" evidence="11">
    <location>
        <begin position="147"/>
        <end position="410"/>
    </location>
</feature>